<proteinExistence type="predicted"/>
<keyword evidence="2" id="KW-1185">Reference proteome</keyword>
<evidence type="ECO:0000313" key="1">
    <source>
        <dbReference type="EMBL" id="KAG8188115.1"/>
    </source>
</evidence>
<protein>
    <submittedName>
        <fullName evidence="1">Uncharacterized protein</fullName>
    </submittedName>
</protein>
<sequence>MSLLSSTKRSPFALLQQYVSLQIDCICSTLVLRPPPRPADLANSGSVSRADQYRLHLPRNPVPELQITRQGSARPYVGDSGYSGVESGSDTGCEGHGSRKFSPFRLRPTQIFGLIPILLGKWSAFPHLGGIFGAPQVGHRWCFFGLEVKVGFRIMPNCINF</sequence>
<reference evidence="1 2" key="1">
    <citation type="journal article" date="2022" name="Nat. Ecol. Evol.">
        <title>A masculinizing supergene underlies an exaggerated male reproductive morph in a spider.</title>
        <authorList>
            <person name="Hendrickx F."/>
            <person name="De Corte Z."/>
            <person name="Sonet G."/>
            <person name="Van Belleghem S.M."/>
            <person name="Kostlbacher S."/>
            <person name="Vangestel C."/>
        </authorList>
    </citation>
    <scope>NUCLEOTIDE SEQUENCE [LARGE SCALE GENOMIC DNA]</scope>
    <source>
        <strain evidence="1">W744_W776</strain>
    </source>
</reference>
<dbReference type="EMBL" id="JAFNEN010000248">
    <property type="protein sequence ID" value="KAG8188115.1"/>
    <property type="molecule type" value="Genomic_DNA"/>
</dbReference>
<comment type="caution">
    <text evidence="1">The sequence shown here is derived from an EMBL/GenBank/DDBJ whole genome shotgun (WGS) entry which is preliminary data.</text>
</comment>
<gene>
    <name evidence="1" type="ORF">JTE90_029043</name>
</gene>
<dbReference type="AlphaFoldDB" id="A0AAV6UUF8"/>
<name>A0AAV6UUF8_9ARAC</name>
<dbReference type="Proteomes" id="UP000827092">
    <property type="component" value="Unassembled WGS sequence"/>
</dbReference>
<evidence type="ECO:0000313" key="2">
    <source>
        <dbReference type="Proteomes" id="UP000827092"/>
    </source>
</evidence>
<accession>A0AAV6UUF8</accession>
<organism evidence="1 2">
    <name type="scientific">Oedothorax gibbosus</name>
    <dbReference type="NCBI Taxonomy" id="931172"/>
    <lineage>
        <taxon>Eukaryota</taxon>
        <taxon>Metazoa</taxon>
        <taxon>Ecdysozoa</taxon>
        <taxon>Arthropoda</taxon>
        <taxon>Chelicerata</taxon>
        <taxon>Arachnida</taxon>
        <taxon>Araneae</taxon>
        <taxon>Araneomorphae</taxon>
        <taxon>Entelegynae</taxon>
        <taxon>Araneoidea</taxon>
        <taxon>Linyphiidae</taxon>
        <taxon>Erigoninae</taxon>
        <taxon>Oedothorax</taxon>
    </lineage>
</organism>